<sequence>MNKTRIAFILLCCCMIEGAFAQVIEINGGVKEARTNGTLEFANVVLQTIDSTFVMGTTTDNKGYFVLKGELKGDYLLVVSSLGYKTRYVSLNGLERDVDLGGIDLDEAVVPLDNITVDASNARSYSDRKIVYPSDRQLEASTNGINLLQQLMLPGLRVNPLFNEVRISGDGEIQYRINGVKAEVQEIVALMPTEIIRIEYHDNPGLRYGNAEVVLDYIVRRPDTGGSIGLELSNSPHVAWRNNQLSGKINHKKSEFGVNYFVSHQDYYGMWRDNEERFLFMDGSVLRRKEKGEPGRMELFWQNLQTNFSYQEPEKYLFNATFRLYTSNQPHLDYQGTLFNMEVPEDRVTVIDKTAEKLYRPALDVYYQRNLPNDQTLVFNLVGTYNKTHSERIYQERRDELLLTDVNNEVKGNKYSIIGEGIYERKIGKNRIGGGLRHTQSFSDNTYRGGREEKTRMGQAETYLYAEFRGRFKKLDYTLGLGVTRSFFRQEVNDGGYRYYAFNPRLNLHYKLTDRSFIRLRGSLENTSPSLSNLNAVSLAVDSLQIQRGNPDLTPYLRYKADLTYEYGKGLFYGNLRGTYEYAPDAIMDEKFWEGDKIIQTWNNQRSWQRLSSYASLRIGPVKDLLQVRLEGGVNHFISRGRSYSHVYTNWYSNLSVSVVWKRWLAGYEMYANWDRFFGETMTGGEQGQILYAGYRYKDLMVGAGVFNPFINTFRQDSENRSQYASFRRSMYLKESSRLFVIRLTYNFSFGRKFSAGQKKVNNADNDSGVMSTGK</sequence>
<dbReference type="InterPro" id="IPR008969">
    <property type="entry name" value="CarboxyPept-like_regulatory"/>
</dbReference>
<gene>
    <name evidence="3" type="ORF">FSA05_15560</name>
</gene>
<organism evidence="3 4">
    <name type="scientific">Parabacteroides distasonis</name>
    <dbReference type="NCBI Taxonomy" id="823"/>
    <lineage>
        <taxon>Bacteria</taxon>
        <taxon>Pseudomonadati</taxon>
        <taxon>Bacteroidota</taxon>
        <taxon>Bacteroidia</taxon>
        <taxon>Bacteroidales</taxon>
        <taxon>Tannerellaceae</taxon>
        <taxon>Parabacteroides</taxon>
    </lineage>
</organism>
<keyword evidence="1" id="KW-0732">Signal</keyword>
<proteinExistence type="predicted"/>
<evidence type="ECO:0000313" key="3">
    <source>
        <dbReference type="EMBL" id="TWV60284.1"/>
    </source>
</evidence>
<dbReference type="EMBL" id="VOHW01000010">
    <property type="protein sequence ID" value="TWV60284.1"/>
    <property type="molecule type" value="Genomic_DNA"/>
</dbReference>
<feature type="signal peptide" evidence="1">
    <location>
        <begin position="1"/>
        <end position="21"/>
    </location>
</feature>
<comment type="caution">
    <text evidence="3">The sequence shown here is derived from an EMBL/GenBank/DDBJ whole genome shotgun (WGS) entry which is preliminary data.</text>
</comment>
<evidence type="ECO:0000313" key="4">
    <source>
        <dbReference type="Proteomes" id="UP000315827"/>
    </source>
</evidence>
<dbReference type="RefSeq" id="WP_146375850.1">
    <property type="nucleotide sequence ID" value="NZ_VOHW01000010.1"/>
</dbReference>
<evidence type="ECO:0000256" key="1">
    <source>
        <dbReference type="SAM" id="SignalP"/>
    </source>
</evidence>
<accession>A0A5C6KD37</accession>
<dbReference type="AlphaFoldDB" id="A0A5C6KD37"/>
<dbReference type="Pfam" id="PF13715">
    <property type="entry name" value="CarbopepD_reg_2"/>
    <property type="match status" value="1"/>
</dbReference>
<protein>
    <submittedName>
        <fullName evidence="3">Outer membrane beta-barrel protein</fullName>
    </submittedName>
</protein>
<feature type="domain" description="Outer membrane protein beta-barrel" evidence="2">
    <location>
        <begin position="463"/>
        <end position="658"/>
    </location>
</feature>
<feature type="chain" id="PRO_5023142596" evidence="1">
    <location>
        <begin position="22"/>
        <end position="775"/>
    </location>
</feature>
<name>A0A5C6KD37_PARDI</name>
<reference evidence="3 4" key="1">
    <citation type="submission" date="2019-07" db="EMBL/GenBank/DDBJ databases">
        <title>Genome sequencing of Parabacteroides distasonis iSURF_7.</title>
        <authorList>
            <person name="Degefu H.N."/>
            <person name="Ruoff K.L."/>
            <person name="Price C.E."/>
            <person name="Valls R.A."/>
            <person name="O'Toole G.A."/>
        </authorList>
    </citation>
    <scope>NUCLEOTIDE SEQUENCE [LARGE SCALE GENOMIC DNA]</scope>
    <source>
        <strain evidence="3 4">CFPLTA003_1B</strain>
    </source>
</reference>
<dbReference type="SUPFAM" id="SSF49464">
    <property type="entry name" value="Carboxypeptidase regulatory domain-like"/>
    <property type="match status" value="1"/>
</dbReference>
<dbReference type="InterPro" id="IPR041700">
    <property type="entry name" value="OMP_b-brl_3"/>
</dbReference>
<dbReference type="Pfam" id="PF14905">
    <property type="entry name" value="OMP_b-brl_3"/>
    <property type="match status" value="1"/>
</dbReference>
<evidence type="ECO:0000259" key="2">
    <source>
        <dbReference type="Pfam" id="PF14905"/>
    </source>
</evidence>
<dbReference type="Proteomes" id="UP000315827">
    <property type="component" value="Unassembled WGS sequence"/>
</dbReference>
<dbReference type="SUPFAM" id="SSF56935">
    <property type="entry name" value="Porins"/>
    <property type="match status" value="1"/>
</dbReference>